<dbReference type="GO" id="GO:0005886">
    <property type="term" value="C:plasma membrane"/>
    <property type="evidence" value="ECO:0007669"/>
    <property type="project" value="TreeGrafter"/>
</dbReference>
<keyword evidence="1" id="KW-0812">Transmembrane</keyword>
<comment type="caution">
    <text evidence="2">The sequence shown here is derived from an EMBL/GenBank/DDBJ whole genome shotgun (WGS) entry which is preliminary data.</text>
</comment>
<dbReference type="Pfam" id="PF13347">
    <property type="entry name" value="MFS_2"/>
    <property type="match status" value="1"/>
</dbReference>
<feature type="transmembrane region" description="Helical" evidence="1">
    <location>
        <begin position="46"/>
        <end position="65"/>
    </location>
</feature>
<feature type="transmembrane region" description="Helical" evidence="1">
    <location>
        <begin position="161"/>
        <end position="180"/>
    </location>
</feature>
<protein>
    <submittedName>
        <fullName evidence="2">MFS transporter</fullName>
    </submittedName>
</protein>
<dbReference type="EMBL" id="PKGY01000002">
    <property type="protein sequence ID" value="PKZ22261.1"/>
    <property type="molecule type" value="Genomic_DNA"/>
</dbReference>
<evidence type="ECO:0000256" key="1">
    <source>
        <dbReference type="SAM" id="Phobius"/>
    </source>
</evidence>
<dbReference type="Gene3D" id="1.20.1250.20">
    <property type="entry name" value="MFS general substrate transporter like domains"/>
    <property type="match status" value="1"/>
</dbReference>
<dbReference type="InterPro" id="IPR001927">
    <property type="entry name" value="Na/Gal_symport"/>
</dbReference>
<feature type="transmembrane region" description="Helical" evidence="1">
    <location>
        <begin position="192"/>
        <end position="211"/>
    </location>
</feature>
<keyword evidence="1" id="KW-1133">Transmembrane helix</keyword>
<keyword evidence="1" id="KW-0472">Membrane</keyword>
<proteinExistence type="predicted"/>
<sequence length="462" mass="51204">MAENTIKKTNKPPFSWRDEVGYIFGDMAGSFVNLFIDAFYLTFCTYVLGVSPIFMGNLFLVARLFDAINDPIIGSFPDRWRLGKKGDKFKPYIKIAMWPLALANILCFTDVSSFSDTALHVWVSFAYVLYGVSYTGTSMPFGAMANVITDKPEERTKLSRARSIGGTVVGFGALSIVPLFAWDANNAPIPKAFFIIAVIFAILSLLGYTALMNMTHERIAEAPKEESFNYSLVIKDAFRNRPLIGVMVATVGSLIYITGNSQLGQIMFKEYYNRPDILAYVNFASLFVLLVALPTVPRLANSLGKQKTILFAVTGNFILSLFLMLVPIANPYLFAALFIIANIGQTCFTMLIWALVSDCLDYHQFKFGYRSDGSLYSIYTFSRKIGSTLASTLASYALAGIGFVSGVASQSVEVSQHIRLLYTAVPVVTTILEIIGIGLIFNLNKEKTDAIYQELQAEHRNK</sequence>
<dbReference type="InterPro" id="IPR036259">
    <property type="entry name" value="MFS_trans_sf"/>
</dbReference>
<feature type="transmembrane region" description="Helical" evidence="1">
    <location>
        <begin position="332"/>
        <end position="356"/>
    </location>
</feature>
<feature type="transmembrane region" description="Helical" evidence="1">
    <location>
        <begin position="127"/>
        <end position="149"/>
    </location>
</feature>
<dbReference type="NCBIfam" id="TIGR00792">
    <property type="entry name" value="gph"/>
    <property type="match status" value="1"/>
</dbReference>
<feature type="transmembrane region" description="Helical" evidence="1">
    <location>
        <begin position="240"/>
        <end position="257"/>
    </location>
</feature>
<dbReference type="PANTHER" id="PTHR11328">
    <property type="entry name" value="MAJOR FACILITATOR SUPERFAMILY DOMAIN-CONTAINING PROTEIN"/>
    <property type="match status" value="1"/>
</dbReference>
<dbReference type="GO" id="GO:0006814">
    <property type="term" value="P:sodium ion transport"/>
    <property type="evidence" value="ECO:0007669"/>
    <property type="project" value="InterPro"/>
</dbReference>
<feature type="transmembrane region" description="Helical" evidence="1">
    <location>
        <begin position="277"/>
        <end position="296"/>
    </location>
</feature>
<dbReference type="AlphaFoldDB" id="A0A2I1MQ88"/>
<name>A0A2I1MQ88_9LACT</name>
<gene>
    <name evidence="2" type="ORF">CYJ28_03890</name>
</gene>
<reference evidence="2 3" key="1">
    <citation type="submission" date="2017-12" db="EMBL/GenBank/DDBJ databases">
        <title>Phylogenetic diversity of female urinary microbiome.</title>
        <authorList>
            <person name="Thomas-White K."/>
            <person name="Wolfe A.J."/>
        </authorList>
    </citation>
    <scope>NUCLEOTIDE SEQUENCE [LARGE SCALE GENOMIC DNA]</scope>
    <source>
        <strain evidence="2 3">UMB0139</strain>
    </source>
</reference>
<evidence type="ECO:0000313" key="2">
    <source>
        <dbReference type="EMBL" id="PKZ22261.1"/>
    </source>
</evidence>
<dbReference type="InterPro" id="IPR039672">
    <property type="entry name" value="MFS_2"/>
</dbReference>
<accession>A0A2I1MQ88</accession>
<dbReference type="PANTHER" id="PTHR11328:SF24">
    <property type="entry name" value="MAJOR FACILITATOR SUPERFAMILY (MFS) PROFILE DOMAIN-CONTAINING PROTEIN"/>
    <property type="match status" value="1"/>
</dbReference>
<dbReference type="Proteomes" id="UP000234239">
    <property type="component" value="Unassembled WGS sequence"/>
</dbReference>
<organism evidence="2 3">
    <name type="scientific">Aerococcus sanguinicola</name>
    <dbReference type="NCBI Taxonomy" id="119206"/>
    <lineage>
        <taxon>Bacteria</taxon>
        <taxon>Bacillati</taxon>
        <taxon>Bacillota</taxon>
        <taxon>Bacilli</taxon>
        <taxon>Lactobacillales</taxon>
        <taxon>Aerococcaceae</taxon>
        <taxon>Aerococcus</taxon>
    </lineage>
</organism>
<dbReference type="OrthoDB" id="9764596at2"/>
<evidence type="ECO:0000313" key="3">
    <source>
        <dbReference type="Proteomes" id="UP000234239"/>
    </source>
</evidence>
<dbReference type="RefSeq" id="WP_070486371.1">
    <property type="nucleotide sequence ID" value="NZ_CAJHKM010000001.1"/>
</dbReference>
<dbReference type="GO" id="GO:0015293">
    <property type="term" value="F:symporter activity"/>
    <property type="evidence" value="ECO:0007669"/>
    <property type="project" value="InterPro"/>
</dbReference>
<feature type="transmembrane region" description="Helical" evidence="1">
    <location>
        <begin position="420"/>
        <end position="443"/>
    </location>
</feature>
<feature type="transmembrane region" description="Helical" evidence="1">
    <location>
        <begin position="308"/>
        <end position="326"/>
    </location>
</feature>
<dbReference type="GO" id="GO:0008643">
    <property type="term" value="P:carbohydrate transport"/>
    <property type="evidence" value="ECO:0007669"/>
    <property type="project" value="InterPro"/>
</dbReference>
<dbReference type="SUPFAM" id="SSF103473">
    <property type="entry name" value="MFS general substrate transporter"/>
    <property type="match status" value="1"/>
</dbReference>
<feature type="transmembrane region" description="Helical" evidence="1">
    <location>
        <begin position="389"/>
        <end position="408"/>
    </location>
</feature>